<dbReference type="InterPro" id="IPR050832">
    <property type="entry name" value="Bact_Acetyltransf"/>
</dbReference>
<proteinExistence type="predicted"/>
<dbReference type="Pfam" id="PF00583">
    <property type="entry name" value="Acetyltransf_1"/>
    <property type="match status" value="1"/>
</dbReference>
<evidence type="ECO:0000313" key="5">
    <source>
        <dbReference type="Proteomes" id="UP000284605"/>
    </source>
</evidence>
<feature type="domain" description="N-acetyltransferase" evidence="3">
    <location>
        <begin position="3"/>
        <end position="143"/>
    </location>
</feature>
<evidence type="ECO:0000256" key="1">
    <source>
        <dbReference type="ARBA" id="ARBA00022679"/>
    </source>
</evidence>
<dbReference type="PROSITE" id="PS51186">
    <property type="entry name" value="GNAT"/>
    <property type="match status" value="1"/>
</dbReference>
<dbReference type="PANTHER" id="PTHR43877:SF2">
    <property type="entry name" value="AMINOALKYLPHOSPHONATE N-ACETYLTRANSFERASE-RELATED"/>
    <property type="match status" value="1"/>
</dbReference>
<dbReference type="Gene3D" id="3.40.630.30">
    <property type="match status" value="1"/>
</dbReference>
<dbReference type="EMBL" id="QYUK01000016">
    <property type="protein sequence ID" value="RJF80451.1"/>
    <property type="molecule type" value="Genomic_DNA"/>
</dbReference>
<evidence type="ECO:0000256" key="2">
    <source>
        <dbReference type="ARBA" id="ARBA00023315"/>
    </source>
</evidence>
<evidence type="ECO:0000313" key="4">
    <source>
        <dbReference type="EMBL" id="RJF80451.1"/>
    </source>
</evidence>
<keyword evidence="5" id="KW-1185">Reference proteome</keyword>
<accession>A0A418VTG4</accession>
<dbReference type="InterPro" id="IPR000182">
    <property type="entry name" value="GNAT_dom"/>
</dbReference>
<name>A0A418VTG4_9PROT</name>
<dbReference type="AlphaFoldDB" id="A0A418VTG4"/>
<sequence length="144" mass="15712">MSGTFRDVGDGDVDGLVSLWTACGLTRPWNDPRGDIALARRSAEATILVATEAGAVVGSVMVGHEGHRGWMYYLAVAPALRRTGLGRRLVKAAEDWIAARGMAKMHLLIRPENHAVRAFYEALGYGEQPRVLMARWLDGRPLDG</sequence>
<dbReference type="Proteomes" id="UP000284605">
    <property type="component" value="Unassembled WGS sequence"/>
</dbReference>
<dbReference type="SUPFAM" id="SSF55729">
    <property type="entry name" value="Acyl-CoA N-acyltransferases (Nat)"/>
    <property type="match status" value="1"/>
</dbReference>
<keyword evidence="1 4" id="KW-0808">Transferase</keyword>
<evidence type="ECO:0000259" key="3">
    <source>
        <dbReference type="PROSITE" id="PS51186"/>
    </source>
</evidence>
<reference evidence="4 5" key="1">
    <citation type="submission" date="2018-09" db="EMBL/GenBank/DDBJ databases">
        <authorList>
            <person name="Zhu H."/>
        </authorList>
    </citation>
    <scope>NUCLEOTIDE SEQUENCE [LARGE SCALE GENOMIC DNA]</scope>
    <source>
        <strain evidence="4 5">K1W22B-8</strain>
    </source>
</reference>
<dbReference type="OrthoDB" id="1821130at2"/>
<dbReference type="GO" id="GO:0016747">
    <property type="term" value="F:acyltransferase activity, transferring groups other than amino-acyl groups"/>
    <property type="evidence" value="ECO:0007669"/>
    <property type="project" value="InterPro"/>
</dbReference>
<protein>
    <submittedName>
        <fullName evidence="4">GNAT family acetyltransferase</fullName>
    </submittedName>
</protein>
<keyword evidence="2" id="KW-0012">Acyltransferase</keyword>
<dbReference type="RefSeq" id="WP_119782503.1">
    <property type="nucleotide sequence ID" value="NZ_QYUK01000016.1"/>
</dbReference>
<gene>
    <name evidence="4" type="ORF">D3874_25285</name>
</gene>
<dbReference type="CDD" id="cd04301">
    <property type="entry name" value="NAT_SF"/>
    <property type="match status" value="1"/>
</dbReference>
<dbReference type="InterPro" id="IPR016181">
    <property type="entry name" value="Acyl_CoA_acyltransferase"/>
</dbReference>
<organism evidence="4 5">
    <name type="scientific">Oleomonas cavernae</name>
    <dbReference type="NCBI Taxonomy" id="2320859"/>
    <lineage>
        <taxon>Bacteria</taxon>
        <taxon>Pseudomonadati</taxon>
        <taxon>Pseudomonadota</taxon>
        <taxon>Alphaproteobacteria</taxon>
        <taxon>Acetobacterales</taxon>
        <taxon>Acetobacteraceae</taxon>
        <taxon>Oleomonas</taxon>
    </lineage>
</organism>
<comment type="caution">
    <text evidence="4">The sequence shown here is derived from an EMBL/GenBank/DDBJ whole genome shotgun (WGS) entry which is preliminary data.</text>
</comment>
<dbReference type="PANTHER" id="PTHR43877">
    <property type="entry name" value="AMINOALKYLPHOSPHONATE N-ACETYLTRANSFERASE-RELATED-RELATED"/>
    <property type="match status" value="1"/>
</dbReference>
<dbReference type="NCBIfam" id="NF002959">
    <property type="entry name" value="PRK03624.1"/>
    <property type="match status" value="1"/>
</dbReference>